<reference evidence="4" key="1">
    <citation type="journal article" date="2019" name="Int. J. Syst. Evol. Microbiol.">
        <title>The Global Catalogue of Microorganisms (GCM) 10K type strain sequencing project: providing services to taxonomists for standard genome sequencing and annotation.</title>
        <authorList>
            <consortium name="The Broad Institute Genomics Platform"/>
            <consortium name="The Broad Institute Genome Sequencing Center for Infectious Disease"/>
            <person name="Wu L."/>
            <person name="Ma J."/>
        </authorList>
    </citation>
    <scope>NUCLEOTIDE SEQUENCE [LARGE SCALE GENOMIC DNA]</scope>
    <source>
        <strain evidence="4">CCUG 66188</strain>
    </source>
</reference>
<evidence type="ECO:0000259" key="2">
    <source>
        <dbReference type="PROSITE" id="PS51278"/>
    </source>
</evidence>
<dbReference type="CDD" id="cd01908">
    <property type="entry name" value="YafJ"/>
    <property type="match status" value="1"/>
</dbReference>
<dbReference type="InterPro" id="IPR017932">
    <property type="entry name" value="GATase_2_dom"/>
</dbReference>
<protein>
    <submittedName>
        <fullName evidence="3">Class II glutamine amidotransferase</fullName>
    </submittedName>
</protein>
<proteinExistence type="predicted"/>
<dbReference type="Proteomes" id="UP001596353">
    <property type="component" value="Unassembled WGS sequence"/>
</dbReference>
<gene>
    <name evidence="3" type="ORF">ACFQFQ_09835</name>
</gene>
<organism evidence="3 4">
    <name type="scientific">Sulfitobacter porphyrae</name>
    <dbReference type="NCBI Taxonomy" id="1246864"/>
    <lineage>
        <taxon>Bacteria</taxon>
        <taxon>Pseudomonadati</taxon>
        <taxon>Pseudomonadota</taxon>
        <taxon>Alphaproteobacteria</taxon>
        <taxon>Rhodobacterales</taxon>
        <taxon>Roseobacteraceae</taxon>
        <taxon>Sulfitobacter</taxon>
    </lineage>
</organism>
<accession>A0ABW2B2G4</accession>
<evidence type="ECO:0000256" key="1">
    <source>
        <dbReference type="ARBA" id="ARBA00022962"/>
    </source>
</evidence>
<dbReference type="InterPro" id="IPR026869">
    <property type="entry name" value="EgtC-like"/>
</dbReference>
<name>A0ABW2B2G4_9RHOB</name>
<keyword evidence="1 3" id="KW-0315">Glutamine amidotransferase</keyword>
<feature type="domain" description="Glutamine amidotransferase type-2" evidence="2">
    <location>
        <begin position="2"/>
        <end position="264"/>
    </location>
</feature>
<dbReference type="SUPFAM" id="SSF56235">
    <property type="entry name" value="N-terminal nucleophile aminohydrolases (Ntn hydrolases)"/>
    <property type="match status" value="1"/>
</dbReference>
<evidence type="ECO:0000313" key="4">
    <source>
        <dbReference type="Proteomes" id="UP001596353"/>
    </source>
</evidence>
<dbReference type="Gene3D" id="3.60.20.10">
    <property type="entry name" value="Glutamine Phosphoribosylpyrophosphate, subunit 1, domain 1"/>
    <property type="match status" value="1"/>
</dbReference>
<evidence type="ECO:0000313" key="3">
    <source>
        <dbReference type="EMBL" id="MFC6759723.1"/>
    </source>
</evidence>
<keyword evidence="4" id="KW-1185">Reference proteome</keyword>
<dbReference type="PANTHER" id="PTHR43187:SF1">
    <property type="entry name" value="GLUTAMINE AMIDOTRANSFERASE DUG3-RELATED"/>
    <property type="match status" value="1"/>
</dbReference>
<dbReference type="InterPro" id="IPR029055">
    <property type="entry name" value="Ntn_hydrolases_N"/>
</dbReference>
<dbReference type="PROSITE" id="PS51278">
    <property type="entry name" value="GATASE_TYPE_2"/>
    <property type="match status" value="1"/>
</dbReference>
<dbReference type="EMBL" id="JBHSWG010000001">
    <property type="protein sequence ID" value="MFC6759723.1"/>
    <property type="molecule type" value="Genomic_DNA"/>
</dbReference>
<dbReference type="InterPro" id="IPR052373">
    <property type="entry name" value="Gamma-glu_amide_hydrolase"/>
</dbReference>
<dbReference type="Pfam" id="PF13230">
    <property type="entry name" value="GATase_4"/>
    <property type="match status" value="1"/>
</dbReference>
<comment type="caution">
    <text evidence="3">The sequence shown here is derived from an EMBL/GenBank/DDBJ whole genome shotgun (WGS) entry which is preliminary data.</text>
</comment>
<sequence length="264" mass="29251">MCRWAAWQGAPLFLSEIISAPDHSLIRQSRDATECKTAINADGFGLAWYDRRPEPGLYRDVYPAWSDPNLRSLAEQVQARLFLAHVRASTGTATSRNNCHPFVQGRWSFMHNGQVGGFERFRKSADMMIADALYPHRKGATDSEALFLVACGLGIDTDPQGAMARSVARFEALSRAQGTGPHMRMAAALSDGHTLYALRYASDDLAPSLFYRWCADWQGWAVVSEPYDLDQTGWTEVPQGSFCRFTPDGCEITGFAPETMARAA</sequence>
<dbReference type="PANTHER" id="PTHR43187">
    <property type="entry name" value="GLUTAMINE AMIDOTRANSFERASE DUG3-RELATED"/>
    <property type="match status" value="1"/>
</dbReference>